<organism evidence="1 2">
    <name type="scientific">Belnapia rosea</name>
    <dbReference type="NCBI Taxonomy" id="938405"/>
    <lineage>
        <taxon>Bacteria</taxon>
        <taxon>Pseudomonadati</taxon>
        <taxon>Pseudomonadota</taxon>
        <taxon>Alphaproteobacteria</taxon>
        <taxon>Acetobacterales</taxon>
        <taxon>Roseomonadaceae</taxon>
        <taxon>Belnapia</taxon>
    </lineage>
</organism>
<dbReference type="AlphaFoldDB" id="A0A1G6RNF3"/>
<evidence type="ECO:0000313" key="2">
    <source>
        <dbReference type="Proteomes" id="UP000198925"/>
    </source>
</evidence>
<sequence length="62" mass="6470">MAHELRIQVAIPLDGDAMARAKDVAAFEPTLDAFAEAVARAGGDITVDVVKAKPRASKGEAH</sequence>
<keyword evidence="2" id="KW-1185">Reference proteome</keyword>
<name>A0A1G6RNF3_9PROT</name>
<gene>
    <name evidence="1" type="ORF">SAMN04487779_100478</name>
</gene>
<dbReference type="Proteomes" id="UP000198925">
    <property type="component" value="Unassembled WGS sequence"/>
</dbReference>
<evidence type="ECO:0000313" key="1">
    <source>
        <dbReference type="EMBL" id="SDD06192.1"/>
    </source>
</evidence>
<accession>A0A1G6RNF3</accession>
<proteinExistence type="predicted"/>
<dbReference type="EMBL" id="FMZX01000004">
    <property type="protein sequence ID" value="SDD06192.1"/>
    <property type="molecule type" value="Genomic_DNA"/>
</dbReference>
<reference evidence="1 2" key="1">
    <citation type="submission" date="2016-10" db="EMBL/GenBank/DDBJ databases">
        <authorList>
            <person name="de Groot N.N."/>
        </authorList>
    </citation>
    <scope>NUCLEOTIDE SEQUENCE [LARGE SCALE GENOMIC DNA]</scope>
    <source>
        <strain evidence="1 2">CPCC 100156</strain>
    </source>
</reference>
<protein>
    <submittedName>
        <fullName evidence="1">Uncharacterized protein</fullName>
    </submittedName>
</protein>
<dbReference type="RefSeq" id="WP_090663011.1">
    <property type="nucleotide sequence ID" value="NZ_FMZX01000004.1"/>
</dbReference>